<protein>
    <recommendedName>
        <fullName evidence="1">Nucleotidyl transferase domain-containing protein</fullName>
    </recommendedName>
</protein>
<evidence type="ECO:0000313" key="2">
    <source>
        <dbReference type="EMBL" id="PZE20239.1"/>
    </source>
</evidence>
<dbReference type="AlphaFoldDB" id="A0A2W1N6J3"/>
<sequence>MNSFVCKGCWKDVGTIQSLWDAHMDPAGA</sequence>
<reference evidence="2" key="1">
    <citation type="submission" date="2018-06" db="EMBL/GenBank/DDBJ databases">
        <title>Paenibacillus xerothermodurans sp. nov. an extremely dry heat resistant spore forming bacterium isolated from the soil of Cape Canaveral, Florida.</title>
        <authorList>
            <person name="Seuylemezian A."/>
            <person name="Kaur N."/>
            <person name="Patil P."/>
            <person name="Patil P."/>
            <person name="Mayilraj S."/>
            <person name="Vaishampayan P."/>
        </authorList>
    </citation>
    <scope>NUCLEOTIDE SEQUENCE [LARGE SCALE GENOMIC DNA]</scope>
    <source>
        <strain evidence="2">ATCC 27380</strain>
    </source>
</reference>
<feature type="domain" description="Nucleotidyl transferase" evidence="1">
    <location>
        <begin position="3"/>
        <end position="25"/>
    </location>
</feature>
<gene>
    <name evidence="2" type="ORF">CBW46_013895</name>
</gene>
<dbReference type="InterPro" id="IPR005835">
    <property type="entry name" value="NTP_transferase_dom"/>
</dbReference>
<dbReference type="RefSeq" id="WP_111361074.1">
    <property type="nucleotide sequence ID" value="NZ_NHRJ02000008.1"/>
</dbReference>
<comment type="caution">
    <text evidence="2">The sequence shown here is derived from an EMBL/GenBank/DDBJ whole genome shotgun (WGS) entry which is preliminary data.</text>
</comment>
<organism evidence="2 3">
    <name type="scientific">Paenibacillus xerothermodurans</name>
    <dbReference type="NCBI Taxonomy" id="1977292"/>
    <lineage>
        <taxon>Bacteria</taxon>
        <taxon>Bacillati</taxon>
        <taxon>Bacillota</taxon>
        <taxon>Bacilli</taxon>
        <taxon>Bacillales</taxon>
        <taxon>Paenibacillaceae</taxon>
        <taxon>Paenibacillus</taxon>
    </lineage>
</organism>
<accession>A0A2W1N6J3</accession>
<keyword evidence="3" id="KW-1185">Reference proteome</keyword>
<dbReference type="Pfam" id="PF00483">
    <property type="entry name" value="NTP_transferase"/>
    <property type="match status" value="1"/>
</dbReference>
<name>A0A2W1N6J3_PAEXE</name>
<proteinExistence type="predicted"/>
<evidence type="ECO:0000313" key="3">
    <source>
        <dbReference type="Proteomes" id="UP000214746"/>
    </source>
</evidence>
<dbReference type="Proteomes" id="UP000214746">
    <property type="component" value="Unassembled WGS sequence"/>
</dbReference>
<dbReference type="EMBL" id="NHRJ02000008">
    <property type="protein sequence ID" value="PZE20239.1"/>
    <property type="molecule type" value="Genomic_DNA"/>
</dbReference>
<evidence type="ECO:0000259" key="1">
    <source>
        <dbReference type="Pfam" id="PF00483"/>
    </source>
</evidence>